<accession>A0A1V6PPU5</accession>
<keyword evidence="2" id="KW-1185">Reference proteome</keyword>
<comment type="caution">
    <text evidence="1">The sequence shown here is derived from an EMBL/GenBank/DDBJ whole genome shotgun (WGS) entry which is preliminary data.</text>
</comment>
<evidence type="ECO:0000313" key="2">
    <source>
        <dbReference type="Proteomes" id="UP000191672"/>
    </source>
</evidence>
<dbReference type="EMBL" id="MDYN01000070">
    <property type="protein sequence ID" value="OQD78951.1"/>
    <property type="molecule type" value="Genomic_DNA"/>
</dbReference>
<dbReference type="Proteomes" id="UP000191672">
    <property type="component" value="Unassembled WGS sequence"/>
</dbReference>
<protein>
    <submittedName>
        <fullName evidence="1">Uncharacterized protein</fullName>
    </submittedName>
</protein>
<gene>
    <name evidence="1" type="ORF">PENANT_c070G03319</name>
</gene>
<reference evidence="2" key="1">
    <citation type="journal article" date="2017" name="Nat. Microbiol.">
        <title>Global analysis of biosynthetic gene clusters reveals vast potential of secondary metabolite production in Penicillium species.</title>
        <authorList>
            <person name="Nielsen J.C."/>
            <person name="Grijseels S."/>
            <person name="Prigent S."/>
            <person name="Ji B."/>
            <person name="Dainat J."/>
            <person name="Nielsen K.F."/>
            <person name="Frisvad J.C."/>
            <person name="Workman M."/>
            <person name="Nielsen J."/>
        </authorList>
    </citation>
    <scope>NUCLEOTIDE SEQUENCE [LARGE SCALE GENOMIC DNA]</scope>
    <source>
        <strain evidence="2">IBT 31811</strain>
    </source>
</reference>
<sequence length="111" mass="12711">MHRFRDRRHESIIFSLHRAFRRNGDQGARDSGIDLFPRSLFQQKPFLTLWDRPPGIDHGLNGPVVRTVLRPMYCTLNLGVYQVSRGQNQVNGGLTVPIPSSSMPRFCATFE</sequence>
<organism evidence="1 2">
    <name type="scientific">Penicillium antarcticum</name>
    <dbReference type="NCBI Taxonomy" id="416450"/>
    <lineage>
        <taxon>Eukaryota</taxon>
        <taxon>Fungi</taxon>
        <taxon>Dikarya</taxon>
        <taxon>Ascomycota</taxon>
        <taxon>Pezizomycotina</taxon>
        <taxon>Eurotiomycetes</taxon>
        <taxon>Eurotiomycetidae</taxon>
        <taxon>Eurotiales</taxon>
        <taxon>Aspergillaceae</taxon>
        <taxon>Penicillium</taxon>
    </lineage>
</organism>
<dbReference type="AlphaFoldDB" id="A0A1V6PPU5"/>
<evidence type="ECO:0000313" key="1">
    <source>
        <dbReference type="EMBL" id="OQD78951.1"/>
    </source>
</evidence>
<name>A0A1V6PPU5_9EURO</name>
<proteinExistence type="predicted"/>